<name>A0A2T1NKM6_9FLAO</name>
<proteinExistence type="predicted"/>
<dbReference type="OrthoDB" id="996104at2"/>
<keyword evidence="1" id="KW-1133">Transmembrane helix</keyword>
<feature type="transmembrane region" description="Helical" evidence="1">
    <location>
        <begin position="66"/>
        <end position="86"/>
    </location>
</feature>
<feature type="transmembrane region" description="Helical" evidence="1">
    <location>
        <begin position="433"/>
        <end position="457"/>
    </location>
</feature>
<accession>A0A2T1NKM6</accession>
<dbReference type="AlphaFoldDB" id="A0A2T1NKM6"/>
<feature type="transmembrane region" description="Helical" evidence="1">
    <location>
        <begin position="24"/>
        <end position="46"/>
    </location>
</feature>
<dbReference type="RefSeq" id="WP_106676911.1">
    <property type="nucleotide sequence ID" value="NZ_JACHWV010000001.1"/>
</dbReference>
<keyword evidence="3" id="KW-1185">Reference proteome</keyword>
<protein>
    <submittedName>
        <fullName evidence="2">Uncharacterized protein</fullName>
    </submittedName>
</protein>
<comment type="caution">
    <text evidence="2">The sequence shown here is derived from an EMBL/GenBank/DDBJ whole genome shotgun (WGS) entry which is preliminary data.</text>
</comment>
<feature type="transmembrane region" description="Helical" evidence="1">
    <location>
        <begin position="407"/>
        <end position="426"/>
    </location>
</feature>
<organism evidence="2 3">
    <name type="scientific">Mesoflavibacter zeaxanthinifaciens subsp. sabulilitoris</name>
    <dbReference type="NCBI Taxonomy" id="1520893"/>
    <lineage>
        <taxon>Bacteria</taxon>
        <taxon>Pseudomonadati</taxon>
        <taxon>Bacteroidota</taxon>
        <taxon>Flavobacteriia</taxon>
        <taxon>Flavobacteriales</taxon>
        <taxon>Flavobacteriaceae</taxon>
        <taxon>Mesoflavibacter</taxon>
    </lineage>
</organism>
<reference evidence="2 3" key="1">
    <citation type="submission" date="2018-03" db="EMBL/GenBank/DDBJ databases">
        <title>Mesoflavibacter sp. HG37 and Mesoflavibacter sp. HG96 sp.nov., two marine bacteria isolated from seawater of Western Pacific Ocean.</title>
        <authorList>
            <person name="Cheng H."/>
            <person name="Wu Y.-H."/>
            <person name="Guo L.-L."/>
            <person name="Xu X.-W."/>
        </authorList>
    </citation>
    <scope>NUCLEOTIDE SEQUENCE [LARGE SCALE GENOMIC DNA]</scope>
    <source>
        <strain evidence="2 3">KCTC 42117</strain>
    </source>
</reference>
<evidence type="ECO:0000256" key="1">
    <source>
        <dbReference type="SAM" id="Phobius"/>
    </source>
</evidence>
<feature type="transmembrane region" description="Helical" evidence="1">
    <location>
        <begin position="499"/>
        <end position="522"/>
    </location>
</feature>
<feature type="transmembrane region" description="Helical" evidence="1">
    <location>
        <begin position="469"/>
        <end position="487"/>
    </location>
</feature>
<dbReference type="Proteomes" id="UP000238430">
    <property type="component" value="Unassembled WGS sequence"/>
</dbReference>
<evidence type="ECO:0000313" key="2">
    <source>
        <dbReference type="EMBL" id="PSG93457.1"/>
    </source>
</evidence>
<gene>
    <name evidence="2" type="ORF">C7H61_02795</name>
</gene>
<keyword evidence="1" id="KW-0812">Transmembrane</keyword>
<feature type="transmembrane region" description="Helical" evidence="1">
    <location>
        <begin position="106"/>
        <end position="123"/>
    </location>
</feature>
<keyword evidence="1" id="KW-0472">Membrane</keyword>
<feature type="transmembrane region" description="Helical" evidence="1">
    <location>
        <begin position="542"/>
        <end position="568"/>
    </location>
</feature>
<sequence>MKQFISKINKYLIEHHPTLWNTKVVWMLGASLIIHILFFLFGLITLTNPESLQNRGAENIFFDNGAIFFSMMISVVMLVLWLVFMFKNNAFKNYYPTTAFKLFKQFVLYLIIIFFSITFYFSYNFGLKTYIVNKYPDNITKNEILTANKASVFLSHSLKNYTVDRLVYPKPFDSLHCETEYSKIDLDKPYLDFLGKKYQFYNLRFVSYYDSDKPIHYNVKGYVYYKHKDTTSIYAYKDSVVDVSAYLKSANPNYYNYSKIFYSYDKDDVDYLYSRYEYNPLDDRYGNVSKKQLVQKGNFDLLNRNNPDEIKQLLNSFLQVSKKYRIKTNLDTDSWFNMVYNPTGFEVKHLINNRDYPYKKSYRSNLDRSDFEIYQDKIMTNKFFDSDHLKIVFENLDDIKNKTIIDASIHAFIWIAFAIALLIFCFRVTSLKSVLFTIVSGILLTIFISLVAAAIGFTSRSGGIDFEYFMMYFVLFIASIIIIIGLFGVTKLKKLVGSIFINLTLSGFVAYVLLIMAIITSHQSDACRLKFPDYSERTENCFILLSDLGLWSSLILFVVGIVFTYLYCNTILKWRATPEN</sequence>
<evidence type="ECO:0000313" key="3">
    <source>
        <dbReference type="Proteomes" id="UP000238430"/>
    </source>
</evidence>
<dbReference type="EMBL" id="PXOT01000015">
    <property type="protein sequence ID" value="PSG93457.1"/>
    <property type="molecule type" value="Genomic_DNA"/>
</dbReference>